<proteinExistence type="predicted"/>
<dbReference type="AlphaFoldDB" id="A0A1J7IQV2"/>
<accession>A0A1J7IQV2</accession>
<dbReference type="Proteomes" id="UP000182658">
    <property type="component" value="Unassembled WGS sequence"/>
</dbReference>
<sequence length="71" mass="7769">MYCDTDQYCAYNSIYSFIGCCSDPITTVSASSTITVSAKSCPVWTTCFDSTESALFSTDDGYTLYWYGTAS</sequence>
<keyword evidence="2" id="KW-1185">Reference proteome</keyword>
<protein>
    <submittedName>
        <fullName evidence="1">Uncharacterized protein</fullName>
    </submittedName>
</protein>
<gene>
    <name evidence="1" type="ORF">CONLIGDRAFT_631805</name>
</gene>
<name>A0A1J7IQV2_9PEZI</name>
<dbReference type="EMBL" id="KV875097">
    <property type="protein sequence ID" value="OIW29725.1"/>
    <property type="molecule type" value="Genomic_DNA"/>
</dbReference>
<dbReference type="InParanoid" id="A0A1J7IQV2"/>
<evidence type="ECO:0000313" key="1">
    <source>
        <dbReference type="EMBL" id="OIW29725.1"/>
    </source>
</evidence>
<dbReference type="OrthoDB" id="4849731at2759"/>
<evidence type="ECO:0000313" key="2">
    <source>
        <dbReference type="Proteomes" id="UP000182658"/>
    </source>
</evidence>
<reference evidence="1 2" key="1">
    <citation type="submission" date="2016-10" db="EMBL/GenBank/DDBJ databases">
        <title>Draft genome sequence of Coniochaeta ligniaria NRRL30616, a lignocellulolytic fungus for bioabatement of inhibitors in plant biomass hydrolysates.</title>
        <authorList>
            <consortium name="DOE Joint Genome Institute"/>
            <person name="Jimenez D.J."/>
            <person name="Hector R.E."/>
            <person name="Riley R."/>
            <person name="Sun H."/>
            <person name="Grigoriev I.V."/>
            <person name="Van Elsas J.D."/>
            <person name="Nichols N.N."/>
        </authorList>
    </citation>
    <scope>NUCLEOTIDE SEQUENCE [LARGE SCALE GENOMIC DNA]</scope>
    <source>
        <strain evidence="1 2">NRRL 30616</strain>
    </source>
</reference>
<organism evidence="1 2">
    <name type="scientific">Coniochaeta ligniaria NRRL 30616</name>
    <dbReference type="NCBI Taxonomy" id="1408157"/>
    <lineage>
        <taxon>Eukaryota</taxon>
        <taxon>Fungi</taxon>
        <taxon>Dikarya</taxon>
        <taxon>Ascomycota</taxon>
        <taxon>Pezizomycotina</taxon>
        <taxon>Sordariomycetes</taxon>
        <taxon>Sordariomycetidae</taxon>
        <taxon>Coniochaetales</taxon>
        <taxon>Coniochaetaceae</taxon>
        <taxon>Coniochaeta</taxon>
    </lineage>
</organism>